<dbReference type="KEGG" id="vg:23462575"/>
<accession>A0A0B5IXY7</accession>
<proteinExistence type="predicted"/>
<dbReference type="RefSeq" id="YP_009119893.1">
    <property type="nucleotide sequence ID" value="NC_026440.1"/>
</dbReference>
<dbReference type="EMBL" id="KP136319">
    <property type="protein sequence ID" value="AJF97658.1"/>
    <property type="molecule type" value="Genomic_DNA"/>
</dbReference>
<evidence type="ECO:0000313" key="2">
    <source>
        <dbReference type="EMBL" id="AJF97658.1"/>
    </source>
</evidence>
<reference evidence="2 3" key="1">
    <citation type="journal article" date="2015" name="Parasitol. Res.">
        <title>Viruses in close associations with free-living amoebae.</title>
        <authorList>
            <person name="Scheid P."/>
        </authorList>
    </citation>
    <scope>NUCLEOTIDE SEQUENCE [LARGE SCALE GENOMIC DNA]</scope>
    <source>
        <strain evidence="2">KlaHel</strain>
    </source>
</reference>
<protein>
    <submittedName>
        <fullName evidence="2">Uncharacterized protein</fullName>
    </submittedName>
</protein>
<evidence type="ECO:0000256" key="1">
    <source>
        <dbReference type="SAM" id="MobiDB-lite"/>
    </source>
</evidence>
<name>A0A0B5IXY7_9VIRU</name>
<dbReference type="GeneID" id="23462575"/>
<feature type="region of interest" description="Disordered" evidence="1">
    <location>
        <begin position="38"/>
        <end position="60"/>
    </location>
</feature>
<organism evidence="2 3">
    <name type="scientific">Pandoravirus inopinatum</name>
    <dbReference type="NCBI Taxonomy" id="1605721"/>
    <lineage>
        <taxon>Viruses</taxon>
        <taxon>Pandoravirus</taxon>
    </lineage>
</organism>
<feature type="compositionally biased region" description="Basic and acidic residues" evidence="1">
    <location>
        <begin position="122"/>
        <end position="139"/>
    </location>
</feature>
<evidence type="ECO:0000313" key="3">
    <source>
        <dbReference type="Proteomes" id="UP000202511"/>
    </source>
</evidence>
<dbReference type="Proteomes" id="UP000202511">
    <property type="component" value="Segment"/>
</dbReference>
<feature type="compositionally biased region" description="Basic residues" evidence="1">
    <location>
        <begin position="140"/>
        <end position="149"/>
    </location>
</feature>
<feature type="region of interest" description="Disordered" evidence="1">
    <location>
        <begin position="119"/>
        <end position="171"/>
    </location>
</feature>
<sequence length="171" mass="19094">MGPLCTFFLVADDASLQLLSFWPRESFLLGHRGDQPGQHTAGLCAPRRPRRCSPGSPAFDHHSRDRVAAPIFFESASRLSGETNGTVRYLYAHGRPWPMVLCAAARLASIADPAALVGSRMMSREKQMPRRPIEPPDKKSGRRRQKIHRQKENKAHLVAVCARQQNGPHPK</sequence>